<dbReference type="KEGG" id="ttf:THTE_0635"/>
<dbReference type="AlphaFoldDB" id="A0A286RBC0"/>
<gene>
    <name evidence="2" type="ORF">THTE_0635</name>
</gene>
<evidence type="ECO:0000313" key="3">
    <source>
        <dbReference type="Proteomes" id="UP000215086"/>
    </source>
</evidence>
<sequence>MSQETARAAPPDTVVPEAAAYRPLSAAAVVAWVLGVLSLSAFLGPALWVVALAGVIVSLWAWIRIHQFEPPLTGRTAALIGLGLSVFCLVGGPSHWMLRRYLLNQEAQKFAMLFFDYLLHDQPHKAHQLSRSAFDRAPLDEHLWEKYPPDSTARKDLEAFLERKEVRAIILLGKDPRTKIRFFDNEGVWREDTLIKVAQSYAVTYFDTNNVKRTFFVTVILNRYPLRTAKISDWYVSDISSYNPPHALEHLQKAWEKAQREKEKTRALGEMPSPEE</sequence>
<protein>
    <submittedName>
        <fullName evidence="2">Uncharacterized protein</fullName>
    </submittedName>
</protein>
<evidence type="ECO:0000256" key="1">
    <source>
        <dbReference type="SAM" id="Phobius"/>
    </source>
</evidence>
<keyword evidence="1" id="KW-0812">Transmembrane</keyword>
<feature type="transmembrane region" description="Helical" evidence="1">
    <location>
        <begin position="77"/>
        <end position="98"/>
    </location>
</feature>
<name>A0A286RBC0_9BACT</name>
<dbReference type="EMBL" id="CP018477">
    <property type="protein sequence ID" value="ASV73237.1"/>
    <property type="molecule type" value="Genomic_DNA"/>
</dbReference>
<feature type="transmembrane region" description="Helical" evidence="1">
    <location>
        <begin position="20"/>
        <end position="39"/>
    </location>
</feature>
<keyword evidence="1" id="KW-0472">Membrane</keyword>
<proteinExistence type="predicted"/>
<feature type="transmembrane region" description="Helical" evidence="1">
    <location>
        <begin position="46"/>
        <end position="65"/>
    </location>
</feature>
<keyword evidence="1" id="KW-1133">Transmembrane helix</keyword>
<organism evidence="2 3">
    <name type="scientific">Thermogutta terrifontis</name>
    <dbReference type="NCBI Taxonomy" id="1331910"/>
    <lineage>
        <taxon>Bacteria</taxon>
        <taxon>Pseudomonadati</taxon>
        <taxon>Planctomycetota</taxon>
        <taxon>Planctomycetia</taxon>
        <taxon>Pirellulales</taxon>
        <taxon>Thermoguttaceae</taxon>
        <taxon>Thermogutta</taxon>
    </lineage>
</organism>
<accession>A0A286RBC0</accession>
<evidence type="ECO:0000313" key="2">
    <source>
        <dbReference type="EMBL" id="ASV73237.1"/>
    </source>
</evidence>
<keyword evidence="3" id="KW-1185">Reference proteome</keyword>
<reference evidence="2 3" key="1">
    <citation type="journal article" name="Front. Microbiol.">
        <title>Sugar Metabolism of the First Thermophilic Planctomycete Thermogutta terrifontis: Comparative Genomic and Transcriptomic Approaches.</title>
        <authorList>
            <person name="Elcheninov A.G."/>
            <person name="Menzel P."/>
            <person name="Gudbergsdottir S.R."/>
            <person name="Slesarev A.I."/>
            <person name="Kadnikov V.V."/>
            <person name="Krogh A."/>
            <person name="Bonch-Osmolovskaya E.A."/>
            <person name="Peng X."/>
            <person name="Kublanov I.V."/>
        </authorList>
    </citation>
    <scope>NUCLEOTIDE SEQUENCE [LARGE SCALE GENOMIC DNA]</scope>
    <source>
        <strain evidence="2 3">R1</strain>
    </source>
</reference>
<dbReference type="RefSeq" id="WP_095413908.1">
    <property type="nucleotide sequence ID" value="NZ_CP018477.1"/>
</dbReference>
<dbReference type="Proteomes" id="UP000215086">
    <property type="component" value="Chromosome"/>
</dbReference>